<comment type="caution">
    <text evidence="2">The sequence shown here is derived from an EMBL/GenBank/DDBJ whole genome shotgun (WGS) entry which is preliminary data.</text>
</comment>
<dbReference type="HOGENOM" id="CLU_089257_0_0_11"/>
<dbReference type="RefSeq" id="WP_007000291.1">
    <property type="nucleotide sequence ID" value="NZ_JH992955.1"/>
</dbReference>
<dbReference type="Proteomes" id="UP000009888">
    <property type="component" value="Unassembled WGS sequence"/>
</dbReference>
<dbReference type="Pfam" id="PF13829">
    <property type="entry name" value="DUF4191"/>
    <property type="match status" value="1"/>
</dbReference>
<dbReference type="InterPro" id="IPR025445">
    <property type="entry name" value="DUF4191"/>
</dbReference>
<keyword evidence="1" id="KW-0812">Transmembrane</keyword>
<keyword evidence="1" id="KW-0472">Membrane</keyword>
<feature type="transmembrane region" description="Helical" evidence="1">
    <location>
        <begin position="33"/>
        <end position="52"/>
    </location>
</feature>
<feature type="transmembrane region" description="Helical" evidence="1">
    <location>
        <begin position="58"/>
        <end position="77"/>
    </location>
</feature>
<evidence type="ECO:0008006" key="4">
    <source>
        <dbReference type="Google" id="ProtNLM"/>
    </source>
</evidence>
<sequence length="233" mass="26342">MAKDNSAKKPKKRRFFTTLRDAYRVARRSYKYLGWWLAGSALLGLCIGIALGAITKAWIVWVLIGVMLAMLFPMLILTRTVRKASYQQIEGMPGASSAVLDSLRGRWVKKEEPVRVNARHQDFVFRLVGRPGVVLVAEGPVNRVRKMVDDERRSIRRVAPNVPVQAIYVGNGEGQTPLPQLEKKLRRLKKRISNEEVSLIAQRLEALNKDALGIPKGIDPFNTRFSRRALRGN</sequence>
<protein>
    <recommendedName>
        <fullName evidence="4">DUF4191 domain-containing protein</fullName>
    </recommendedName>
</protein>
<keyword evidence="1" id="KW-1133">Transmembrane helix</keyword>
<keyword evidence="3" id="KW-1185">Reference proteome</keyword>
<evidence type="ECO:0000313" key="2">
    <source>
        <dbReference type="EMBL" id="EKU95985.1"/>
    </source>
</evidence>
<reference evidence="2 3" key="1">
    <citation type="submission" date="2012-09" db="EMBL/GenBank/DDBJ databases">
        <title>The Genome Sequence of Actinobaculum massiliae ACS-171-V-COL2.</title>
        <authorList>
            <consortium name="The Broad Institute Genome Sequencing Platform"/>
            <person name="Earl A."/>
            <person name="Ward D."/>
            <person name="Feldgarden M."/>
            <person name="Gevers D."/>
            <person name="Saerens B."/>
            <person name="Vaneechoutte M."/>
            <person name="Walker B."/>
            <person name="Young S.K."/>
            <person name="Zeng Q."/>
            <person name="Gargeya S."/>
            <person name="Fitzgerald M."/>
            <person name="Haas B."/>
            <person name="Abouelleil A."/>
            <person name="Alvarado L."/>
            <person name="Arachchi H.M."/>
            <person name="Berlin A."/>
            <person name="Chapman S.B."/>
            <person name="Goldberg J."/>
            <person name="Griggs A."/>
            <person name="Gujja S."/>
            <person name="Hansen M."/>
            <person name="Howarth C."/>
            <person name="Imamovic A."/>
            <person name="Larimer J."/>
            <person name="McCowen C."/>
            <person name="Montmayeur A."/>
            <person name="Murphy C."/>
            <person name="Neiman D."/>
            <person name="Pearson M."/>
            <person name="Priest M."/>
            <person name="Roberts A."/>
            <person name="Saif S."/>
            <person name="Shea T."/>
            <person name="Sisk P."/>
            <person name="Sykes S."/>
            <person name="Wortman J."/>
            <person name="Nusbaum C."/>
            <person name="Birren B."/>
        </authorList>
    </citation>
    <scope>NUCLEOTIDE SEQUENCE [LARGE SCALE GENOMIC DNA]</scope>
    <source>
        <strain evidence="3">ACS-171-V-Col2</strain>
    </source>
</reference>
<dbReference type="AlphaFoldDB" id="K9F3F5"/>
<dbReference type="EMBL" id="AGWL01000001">
    <property type="protein sequence ID" value="EKU95985.1"/>
    <property type="molecule type" value="Genomic_DNA"/>
</dbReference>
<accession>K9F3F5</accession>
<proteinExistence type="predicted"/>
<evidence type="ECO:0000313" key="3">
    <source>
        <dbReference type="Proteomes" id="UP000009888"/>
    </source>
</evidence>
<gene>
    <name evidence="2" type="ORF">HMPREF9233_00073</name>
</gene>
<dbReference type="STRING" id="202789.GCA_001457435_00142"/>
<dbReference type="PATRIC" id="fig|883066.3.peg.76"/>
<dbReference type="eggNOG" id="ENOG502ZA62">
    <property type="taxonomic scope" value="Bacteria"/>
</dbReference>
<evidence type="ECO:0000256" key="1">
    <source>
        <dbReference type="SAM" id="Phobius"/>
    </source>
</evidence>
<organism evidence="2 3">
    <name type="scientific">Actinobaculum massiliense ACS-171-V-Col2</name>
    <dbReference type="NCBI Taxonomy" id="883066"/>
    <lineage>
        <taxon>Bacteria</taxon>
        <taxon>Bacillati</taxon>
        <taxon>Actinomycetota</taxon>
        <taxon>Actinomycetes</taxon>
        <taxon>Actinomycetales</taxon>
        <taxon>Actinomycetaceae</taxon>
        <taxon>Actinobaculum</taxon>
    </lineage>
</organism>
<name>K9F3F5_9ACTO</name>